<dbReference type="AlphaFoldDB" id="A0A1F7SMZ2"/>
<gene>
    <name evidence="2" type="ORF">A3G31_02755</name>
</gene>
<protein>
    <recommendedName>
        <fullName evidence="1">tRNA (guanine-N(1)-)-methyltransferase C-terminal domain-containing protein</fullName>
    </recommendedName>
</protein>
<dbReference type="Pfam" id="PF09936">
    <property type="entry name" value="Methyltrn_RNA_4"/>
    <property type="match status" value="1"/>
</dbReference>
<dbReference type="InterPro" id="IPR029026">
    <property type="entry name" value="tRNA_m1G_MTases_N"/>
</dbReference>
<evidence type="ECO:0000313" key="2">
    <source>
        <dbReference type="EMBL" id="OGL55136.1"/>
    </source>
</evidence>
<organism evidence="2 3">
    <name type="scientific">Candidatus Schekmanbacteria bacterium RIFCSPLOWO2_12_FULL_38_15</name>
    <dbReference type="NCBI Taxonomy" id="1817883"/>
    <lineage>
        <taxon>Bacteria</taxon>
        <taxon>Candidatus Schekmaniibacteriota</taxon>
    </lineage>
</organism>
<accession>A0A1F7SMZ2</accession>
<comment type="caution">
    <text evidence="2">The sequence shown here is derived from an EMBL/GenBank/DDBJ whole genome shotgun (WGS) entry which is preliminary data.</text>
</comment>
<dbReference type="Proteomes" id="UP000178082">
    <property type="component" value="Unassembled WGS sequence"/>
</dbReference>
<evidence type="ECO:0000313" key="3">
    <source>
        <dbReference type="Proteomes" id="UP000178082"/>
    </source>
</evidence>
<reference evidence="2 3" key="1">
    <citation type="journal article" date="2016" name="Nat. Commun.">
        <title>Thousands of microbial genomes shed light on interconnected biogeochemical processes in an aquifer system.</title>
        <authorList>
            <person name="Anantharaman K."/>
            <person name="Brown C.T."/>
            <person name="Hug L.A."/>
            <person name="Sharon I."/>
            <person name="Castelle C.J."/>
            <person name="Probst A.J."/>
            <person name="Thomas B.C."/>
            <person name="Singh A."/>
            <person name="Wilkins M.J."/>
            <person name="Karaoz U."/>
            <person name="Brodie E.L."/>
            <person name="Williams K.H."/>
            <person name="Hubbard S.S."/>
            <person name="Banfield J.F."/>
        </authorList>
    </citation>
    <scope>NUCLEOTIDE SEQUENCE [LARGE SCALE GENOMIC DNA]</scope>
</reference>
<dbReference type="InterPro" id="IPR019230">
    <property type="entry name" value="RNA_MeTrfase_C_dom"/>
</dbReference>
<dbReference type="EMBL" id="MGDI01000004">
    <property type="protein sequence ID" value="OGL55136.1"/>
    <property type="molecule type" value="Genomic_DNA"/>
</dbReference>
<dbReference type="STRING" id="1817883.A3G31_02755"/>
<name>A0A1F7SMZ2_9BACT</name>
<evidence type="ECO:0000259" key="1">
    <source>
        <dbReference type="Pfam" id="PF09936"/>
    </source>
</evidence>
<sequence length="188" mass="20925">MQLMFYIALIHYPVYDKNHNIIGTAITSLDIHDIARVCKTYAVKKFFVITPFESQKLLCEKIINHWTDGYGAQYNPSRKEAFESVSVVNDLETALKEIKAAEGKEPLKIVTAARSFDKSISCQELGKIISTGEKPAILLFGTGWGLEESFIKDSDIILKPISGTNSYNHLSARSAVAIILDRLLGKDS</sequence>
<dbReference type="CDD" id="cd18085">
    <property type="entry name" value="TM1570-like"/>
    <property type="match status" value="1"/>
</dbReference>
<feature type="domain" description="tRNA (guanine-N(1)-)-methyltransferase C-terminal" evidence="1">
    <location>
        <begin position="5"/>
        <end position="185"/>
    </location>
</feature>
<dbReference type="Gene3D" id="3.40.1280.10">
    <property type="match status" value="1"/>
</dbReference>
<proteinExistence type="predicted"/>